<comment type="caution">
    <text evidence="1">The sequence shown here is derived from an EMBL/GenBank/DDBJ whole genome shotgun (WGS) entry which is preliminary data.</text>
</comment>
<keyword evidence="2" id="KW-1185">Reference proteome</keyword>
<feature type="non-terminal residue" evidence="1">
    <location>
        <position position="1"/>
    </location>
</feature>
<evidence type="ECO:0000313" key="1">
    <source>
        <dbReference type="EMBL" id="MER8937844.1"/>
    </source>
</evidence>
<organism evidence="1 2">
    <name type="scientific">Mesorhizobium opportunistum</name>
    <dbReference type="NCBI Taxonomy" id="593909"/>
    <lineage>
        <taxon>Bacteria</taxon>
        <taxon>Pseudomonadati</taxon>
        <taxon>Pseudomonadota</taxon>
        <taxon>Alphaproteobacteria</taxon>
        <taxon>Hyphomicrobiales</taxon>
        <taxon>Phyllobacteriaceae</taxon>
        <taxon>Mesorhizobium</taxon>
    </lineage>
</organism>
<name>A0ABV1YRQ4_9HYPH</name>
<dbReference type="Proteomes" id="UP001464387">
    <property type="component" value="Unassembled WGS sequence"/>
</dbReference>
<proteinExistence type="predicted"/>
<gene>
    <name evidence="1" type="ORF">NKI33_33630</name>
</gene>
<reference evidence="1 2" key="1">
    <citation type="journal article" date="2024" name="Proc. Natl. Acad. Sci. U.S.A.">
        <title>The evolutionary genomics of adaptation to stress in wild rhizobium bacteria.</title>
        <authorList>
            <person name="Kehlet-Delgado H."/>
            <person name="Montoya A.P."/>
            <person name="Jensen K.T."/>
            <person name="Wendlandt C.E."/>
            <person name="Dexheimer C."/>
            <person name="Roberts M."/>
            <person name="Torres Martinez L."/>
            <person name="Friesen M.L."/>
            <person name="Griffitts J.S."/>
            <person name="Porter S.S."/>
        </authorList>
    </citation>
    <scope>NUCLEOTIDE SEQUENCE [LARGE SCALE GENOMIC DNA]</scope>
    <source>
        <strain evidence="1 2">M0729</strain>
    </source>
</reference>
<dbReference type="Gene3D" id="3.40.190.10">
    <property type="entry name" value="Periplasmic binding protein-like II"/>
    <property type="match status" value="1"/>
</dbReference>
<dbReference type="EMBL" id="JAMYPJ010000133">
    <property type="protein sequence ID" value="MER8937844.1"/>
    <property type="molecule type" value="Genomic_DNA"/>
</dbReference>
<protein>
    <submittedName>
        <fullName evidence="1">Sulfate ABC transporter substrate-binding protein</fullName>
    </submittedName>
</protein>
<sequence>SIDDPLFGGWKKAQPYHFGDGGIFDQIYKPE</sequence>
<accession>A0ABV1YRQ4</accession>
<evidence type="ECO:0000313" key="2">
    <source>
        <dbReference type="Proteomes" id="UP001464387"/>
    </source>
</evidence>